<dbReference type="Pfam" id="PF00083">
    <property type="entry name" value="Sugar_tr"/>
    <property type="match status" value="2"/>
</dbReference>
<dbReference type="InterPro" id="IPR003663">
    <property type="entry name" value="Sugar/inositol_transpt"/>
</dbReference>
<name>A0A812IHI8_9DINO</name>
<keyword evidence="6 14" id="KW-0472">Membrane</keyword>
<keyword evidence="17" id="KW-1185">Reference proteome</keyword>
<dbReference type="EMBL" id="CAJNDS010000242">
    <property type="protein sequence ID" value="CAE7033041.1"/>
    <property type="molecule type" value="Genomic_DNA"/>
</dbReference>
<reference evidence="16" key="1">
    <citation type="submission" date="2021-02" db="EMBL/GenBank/DDBJ databases">
        <authorList>
            <person name="Dougan E. K."/>
            <person name="Rhodes N."/>
            <person name="Thang M."/>
            <person name="Chan C."/>
        </authorList>
    </citation>
    <scope>NUCLEOTIDE SEQUENCE</scope>
</reference>
<dbReference type="PROSITE" id="PS00216">
    <property type="entry name" value="SUGAR_TRANSPORT_1"/>
    <property type="match status" value="1"/>
</dbReference>
<evidence type="ECO:0000256" key="3">
    <source>
        <dbReference type="ARBA" id="ARBA00022448"/>
    </source>
</evidence>
<protein>
    <recommendedName>
        <fullName evidence="13">Hexose transporter 1</fullName>
    </recommendedName>
</protein>
<comment type="subcellular location">
    <subcellularLocation>
        <location evidence="1">Membrane</location>
        <topology evidence="1">Multi-pass membrane protein</topology>
    </subcellularLocation>
</comment>
<feature type="transmembrane region" description="Helical" evidence="14">
    <location>
        <begin position="387"/>
        <end position="407"/>
    </location>
</feature>
<feature type="transmembrane region" description="Helical" evidence="14">
    <location>
        <begin position="419"/>
        <end position="437"/>
    </location>
</feature>
<comment type="catalytic activity">
    <reaction evidence="7">
        <text>D-galactose(in) = D-galactose(out)</text>
        <dbReference type="Rhea" id="RHEA:34915"/>
        <dbReference type="ChEBI" id="CHEBI:4139"/>
    </reaction>
    <physiologicalReaction direction="right-to-left" evidence="7">
        <dbReference type="Rhea" id="RHEA:34917"/>
    </physiologicalReaction>
</comment>
<feature type="transmembrane region" description="Helical" evidence="14">
    <location>
        <begin position="239"/>
        <end position="256"/>
    </location>
</feature>
<accession>A0A812IHI8</accession>
<dbReference type="InterPro" id="IPR045263">
    <property type="entry name" value="GLUT"/>
</dbReference>
<feature type="domain" description="Major facilitator superfamily (MFS) profile" evidence="15">
    <location>
        <begin position="104"/>
        <end position="510"/>
    </location>
</feature>
<dbReference type="InterPro" id="IPR036259">
    <property type="entry name" value="MFS_trans_sf"/>
</dbReference>
<feature type="transmembrane region" description="Helical" evidence="14">
    <location>
        <begin position="353"/>
        <end position="375"/>
    </location>
</feature>
<dbReference type="GO" id="GO:0016020">
    <property type="term" value="C:membrane"/>
    <property type="evidence" value="ECO:0007669"/>
    <property type="project" value="UniProtKB-SubCell"/>
</dbReference>
<dbReference type="GO" id="GO:0015149">
    <property type="term" value="F:hexose transmembrane transporter activity"/>
    <property type="evidence" value="ECO:0007669"/>
    <property type="project" value="TreeGrafter"/>
</dbReference>
<evidence type="ECO:0000259" key="15">
    <source>
        <dbReference type="PROSITE" id="PS50850"/>
    </source>
</evidence>
<comment type="catalytic activity">
    <reaction evidence="8">
        <text>D-glucose(out) = D-glucose(in)</text>
        <dbReference type="Rhea" id="RHEA:60376"/>
        <dbReference type="ChEBI" id="CHEBI:4167"/>
    </reaction>
    <physiologicalReaction direction="left-to-right" evidence="8">
        <dbReference type="Rhea" id="RHEA:60377"/>
    </physiologicalReaction>
</comment>
<feature type="transmembrane region" description="Helical" evidence="14">
    <location>
        <begin position="319"/>
        <end position="341"/>
    </location>
</feature>
<dbReference type="InterPro" id="IPR020846">
    <property type="entry name" value="MFS_dom"/>
</dbReference>
<feature type="transmembrane region" description="Helical" evidence="14">
    <location>
        <begin position="262"/>
        <end position="281"/>
    </location>
</feature>
<evidence type="ECO:0000256" key="1">
    <source>
        <dbReference type="ARBA" id="ARBA00004141"/>
    </source>
</evidence>
<feature type="transmembrane region" description="Helical" evidence="14">
    <location>
        <begin position="203"/>
        <end position="227"/>
    </location>
</feature>
<comment type="catalytic activity">
    <reaction evidence="9">
        <text>D-xylose(out) = D-xylose(in)</text>
        <dbReference type="Rhea" id="RHEA:78427"/>
        <dbReference type="ChEBI" id="CHEBI:53455"/>
    </reaction>
    <physiologicalReaction direction="left-to-right" evidence="9">
        <dbReference type="Rhea" id="RHEA:78428"/>
    </physiologicalReaction>
</comment>
<dbReference type="InterPro" id="IPR005829">
    <property type="entry name" value="Sugar_transporter_CS"/>
</dbReference>
<keyword evidence="4 14" id="KW-0812">Transmembrane</keyword>
<feature type="transmembrane region" description="Helical" evidence="14">
    <location>
        <begin position="172"/>
        <end position="191"/>
    </location>
</feature>
<gene>
    <name evidence="16" type="primary">SLC2A1</name>
    <name evidence="16" type="ORF">SNAT2548_LOCUS3972</name>
</gene>
<feature type="transmembrane region" description="Helical" evidence="14">
    <location>
        <begin position="100"/>
        <end position="120"/>
    </location>
</feature>
<comment type="catalytic activity">
    <reaction evidence="12">
        <text>D-fructose(out) = D-fructose(in)</text>
        <dbReference type="Rhea" id="RHEA:60372"/>
        <dbReference type="ChEBI" id="CHEBI:37721"/>
    </reaction>
    <physiologicalReaction direction="left-to-right" evidence="12">
        <dbReference type="Rhea" id="RHEA:60373"/>
    </physiologicalReaction>
</comment>
<keyword evidence="3" id="KW-0813">Transport</keyword>
<evidence type="ECO:0000256" key="2">
    <source>
        <dbReference type="ARBA" id="ARBA00011738"/>
    </source>
</evidence>
<comment type="catalytic activity">
    <reaction evidence="10">
        <text>D-mannose(out) = D-mannose(in)</text>
        <dbReference type="Rhea" id="RHEA:78391"/>
        <dbReference type="ChEBI" id="CHEBI:4208"/>
    </reaction>
    <physiologicalReaction direction="left-to-right" evidence="10">
        <dbReference type="Rhea" id="RHEA:78392"/>
    </physiologicalReaction>
</comment>
<evidence type="ECO:0000256" key="9">
    <source>
        <dbReference type="ARBA" id="ARBA00044656"/>
    </source>
</evidence>
<evidence type="ECO:0000256" key="14">
    <source>
        <dbReference type="SAM" id="Phobius"/>
    </source>
</evidence>
<evidence type="ECO:0000256" key="8">
    <source>
        <dbReference type="ARBA" id="ARBA00044648"/>
    </source>
</evidence>
<evidence type="ECO:0000256" key="5">
    <source>
        <dbReference type="ARBA" id="ARBA00022989"/>
    </source>
</evidence>
<dbReference type="Gene3D" id="1.20.1250.20">
    <property type="entry name" value="MFS general substrate transporter like domains"/>
    <property type="match status" value="2"/>
</dbReference>
<dbReference type="OrthoDB" id="6612291at2759"/>
<dbReference type="PANTHER" id="PTHR23503">
    <property type="entry name" value="SOLUTE CARRIER FAMILY 2"/>
    <property type="match status" value="1"/>
</dbReference>
<evidence type="ECO:0000313" key="17">
    <source>
        <dbReference type="Proteomes" id="UP000604046"/>
    </source>
</evidence>
<evidence type="ECO:0000256" key="11">
    <source>
        <dbReference type="ARBA" id="ARBA00044668"/>
    </source>
</evidence>
<evidence type="ECO:0000313" key="16">
    <source>
        <dbReference type="EMBL" id="CAE7033041.1"/>
    </source>
</evidence>
<dbReference type="SUPFAM" id="SSF103473">
    <property type="entry name" value="MFS general substrate transporter"/>
    <property type="match status" value="1"/>
</dbReference>
<sequence>MEAHGKNFVGDGATAVTAKRRFYAPQEELKQMHQHWKHWRGSARNAWGGIEDPDLLKYSSSWGFLSALLPGRKRCSRERCARASRGEPTRESGKHKKHNHIWWACLAALPGSFQYGWGLSVINVPQASVCASLALAEGSFAWSLLVAILSPSGLLGAWLGPTVVRRLGLVRALRSTALFFVVSGMLFPMSAQAANSSCLSLAYTLFALGRIVAGIGAGAATVFVPLYLGQIAPLELRGAIGNLHQVAIVLGLLVAQLAGATLSWPCALALAAAFGILQILLMPRLLDVQEDVQESTVEAAGESRGFRALLTDPGVRRPLFMAIVLMALQQYSGINGIWYYSTGFFAHAGLSNPLAGTLLSSLVFMVATLLAVPLIEQAGRRALLLRGQAGALLSLSLLTLAMCLKSVNVSIGLNGLLNALVVMAVLGFVSSFAVSLGPIPWQIANEIFPLRCRAEAQCLIASLCEVFSASVALGFPVLQRSLGSNLAFAPSVLVLFAGIFVVKKNLPETKNRKVEDVLAEFNQR</sequence>
<proteinExistence type="predicted"/>
<feature type="transmembrane region" description="Helical" evidence="14">
    <location>
        <begin position="140"/>
        <end position="160"/>
    </location>
</feature>
<evidence type="ECO:0000256" key="12">
    <source>
        <dbReference type="ARBA" id="ARBA00044710"/>
    </source>
</evidence>
<feature type="transmembrane region" description="Helical" evidence="14">
    <location>
        <begin position="458"/>
        <end position="478"/>
    </location>
</feature>
<dbReference type="PRINTS" id="PR00171">
    <property type="entry name" value="SUGRTRNSPORT"/>
</dbReference>
<comment type="catalytic activity">
    <reaction evidence="11">
        <text>D-glucosamine(out) = D-glucosamine(in)</text>
        <dbReference type="Rhea" id="RHEA:78423"/>
        <dbReference type="ChEBI" id="CHEBI:58723"/>
    </reaction>
    <physiologicalReaction direction="left-to-right" evidence="11">
        <dbReference type="Rhea" id="RHEA:78424"/>
    </physiologicalReaction>
</comment>
<organism evidence="16 17">
    <name type="scientific">Symbiodinium natans</name>
    <dbReference type="NCBI Taxonomy" id="878477"/>
    <lineage>
        <taxon>Eukaryota</taxon>
        <taxon>Sar</taxon>
        <taxon>Alveolata</taxon>
        <taxon>Dinophyceae</taxon>
        <taxon>Suessiales</taxon>
        <taxon>Symbiodiniaceae</taxon>
        <taxon>Symbiodinium</taxon>
    </lineage>
</organism>
<evidence type="ECO:0000256" key="7">
    <source>
        <dbReference type="ARBA" id="ARBA00044637"/>
    </source>
</evidence>
<evidence type="ECO:0000256" key="6">
    <source>
        <dbReference type="ARBA" id="ARBA00023136"/>
    </source>
</evidence>
<evidence type="ECO:0000256" key="10">
    <source>
        <dbReference type="ARBA" id="ARBA00044662"/>
    </source>
</evidence>
<dbReference type="AlphaFoldDB" id="A0A812IHI8"/>
<comment type="caution">
    <text evidence="16">The sequence shown here is derived from an EMBL/GenBank/DDBJ whole genome shotgun (WGS) entry which is preliminary data.</text>
</comment>
<dbReference type="PANTHER" id="PTHR23503:SF8">
    <property type="entry name" value="FACILITATED GLUCOSE TRANSPORTER PROTEIN 1"/>
    <property type="match status" value="1"/>
</dbReference>
<keyword evidence="5 14" id="KW-1133">Transmembrane helix</keyword>
<dbReference type="Proteomes" id="UP000604046">
    <property type="component" value="Unassembled WGS sequence"/>
</dbReference>
<dbReference type="PROSITE" id="PS00217">
    <property type="entry name" value="SUGAR_TRANSPORT_2"/>
    <property type="match status" value="1"/>
</dbReference>
<dbReference type="PROSITE" id="PS50850">
    <property type="entry name" value="MFS"/>
    <property type="match status" value="1"/>
</dbReference>
<evidence type="ECO:0000256" key="13">
    <source>
        <dbReference type="ARBA" id="ARBA00044780"/>
    </source>
</evidence>
<dbReference type="InterPro" id="IPR005828">
    <property type="entry name" value="MFS_sugar_transport-like"/>
</dbReference>
<evidence type="ECO:0000256" key="4">
    <source>
        <dbReference type="ARBA" id="ARBA00022692"/>
    </source>
</evidence>
<feature type="transmembrane region" description="Helical" evidence="14">
    <location>
        <begin position="484"/>
        <end position="502"/>
    </location>
</feature>
<comment type="subunit">
    <text evidence="2">Homodimer.</text>
</comment>